<dbReference type="Proteomes" id="UP000821865">
    <property type="component" value="Chromosome 1"/>
</dbReference>
<name>A0ACB8DYS9_DERSI</name>
<evidence type="ECO:0000313" key="1">
    <source>
        <dbReference type="EMBL" id="KAH7979503.1"/>
    </source>
</evidence>
<keyword evidence="2" id="KW-1185">Reference proteome</keyword>
<dbReference type="EMBL" id="CM023470">
    <property type="protein sequence ID" value="KAH7979503.1"/>
    <property type="molecule type" value="Genomic_DNA"/>
</dbReference>
<reference evidence="1" key="1">
    <citation type="submission" date="2020-05" db="EMBL/GenBank/DDBJ databases">
        <title>Large-scale comparative analyses of tick genomes elucidate their genetic diversity and vector capacities.</title>
        <authorList>
            <person name="Jia N."/>
            <person name="Wang J."/>
            <person name="Shi W."/>
            <person name="Du L."/>
            <person name="Sun Y."/>
            <person name="Zhan W."/>
            <person name="Jiang J."/>
            <person name="Wang Q."/>
            <person name="Zhang B."/>
            <person name="Ji P."/>
            <person name="Sakyi L.B."/>
            <person name="Cui X."/>
            <person name="Yuan T."/>
            <person name="Jiang B."/>
            <person name="Yang W."/>
            <person name="Lam T.T.-Y."/>
            <person name="Chang Q."/>
            <person name="Ding S."/>
            <person name="Wang X."/>
            <person name="Zhu J."/>
            <person name="Ruan X."/>
            <person name="Zhao L."/>
            <person name="Wei J."/>
            <person name="Que T."/>
            <person name="Du C."/>
            <person name="Cheng J."/>
            <person name="Dai P."/>
            <person name="Han X."/>
            <person name="Huang E."/>
            <person name="Gao Y."/>
            <person name="Liu J."/>
            <person name="Shao H."/>
            <person name="Ye R."/>
            <person name="Li L."/>
            <person name="Wei W."/>
            <person name="Wang X."/>
            <person name="Wang C."/>
            <person name="Yang T."/>
            <person name="Huo Q."/>
            <person name="Li W."/>
            <person name="Guo W."/>
            <person name="Chen H."/>
            <person name="Zhou L."/>
            <person name="Ni X."/>
            <person name="Tian J."/>
            <person name="Zhou Y."/>
            <person name="Sheng Y."/>
            <person name="Liu T."/>
            <person name="Pan Y."/>
            <person name="Xia L."/>
            <person name="Li J."/>
            <person name="Zhao F."/>
            <person name="Cao W."/>
        </authorList>
    </citation>
    <scope>NUCLEOTIDE SEQUENCE</scope>
    <source>
        <strain evidence="1">Dsil-2018</strain>
    </source>
</reference>
<gene>
    <name evidence="1" type="ORF">HPB49_009662</name>
</gene>
<protein>
    <submittedName>
        <fullName evidence="1">Uncharacterized protein</fullName>
    </submittedName>
</protein>
<proteinExistence type="predicted"/>
<accession>A0ACB8DYS9</accession>
<organism evidence="1 2">
    <name type="scientific">Dermacentor silvarum</name>
    <name type="common">Tick</name>
    <dbReference type="NCBI Taxonomy" id="543639"/>
    <lineage>
        <taxon>Eukaryota</taxon>
        <taxon>Metazoa</taxon>
        <taxon>Ecdysozoa</taxon>
        <taxon>Arthropoda</taxon>
        <taxon>Chelicerata</taxon>
        <taxon>Arachnida</taxon>
        <taxon>Acari</taxon>
        <taxon>Parasitiformes</taxon>
        <taxon>Ixodida</taxon>
        <taxon>Ixodoidea</taxon>
        <taxon>Ixodidae</taxon>
        <taxon>Rhipicephalinae</taxon>
        <taxon>Dermacentor</taxon>
    </lineage>
</organism>
<sequence>MTSSKSSENWQLSAYELQRLPHELVTDDTEVIVREERYVPDFTCPICFGVFRKTVATTGCLHRFCEECITTSLRKCNKECPTCRRKLVSKRSLRRDYRMDAMIAALLPTTTKMARRRPSARLLRKAPSFAEARNAVFQSKHEPWQGGRVSQAFAADGVARKGSDYGLTSRRAEGPQEPNAGARRVDAEILGEVDEVKARWKNPRDSFRRVFEVLHHVRKSGADAEDTKIDDSVKTLLFCARLLFLKDTVVSRP</sequence>
<comment type="caution">
    <text evidence="1">The sequence shown here is derived from an EMBL/GenBank/DDBJ whole genome shotgun (WGS) entry which is preliminary data.</text>
</comment>
<evidence type="ECO:0000313" key="2">
    <source>
        <dbReference type="Proteomes" id="UP000821865"/>
    </source>
</evidence>